<evidence type="ECO:0000256" key="6">
    <source>
        <dbReference type="SAM" id="MobiDB-lite"/>
    </source>
</evidence>
<evidence type="ECO:0000313" key="9">
    <source>
        <dbReference type="Proteomes" id="UP000054321"/>
    </source>
</evidence>
<dbReference type="PANTHER" id="PTHR47582:SF1">
    <property type="entry name" value="P450, PUTATIVE (EUROFUNG)-RELATED"/>
    <property type="match status" value="1"/>
</dbReference>
<dbReference type="Proteomes" id="UP000054321">
    <property type="component" value="Unassembled WGS sequence"/>
</dbReference>
<keyword evidence="4 5" id="KW-0408">Iron</keyword>
<evidence type="ECO:0000256" key="7">
    <source>
        <dbReference type="SAM" id="Phobius"/>
    </source>
</evidence>
<keyword evidence="7" id="KW-1133">Transmembrane helix</keyword>
<protein>
    <recommendedName>
        <fullName evidence="10">Cytochrome P450</fullName>
    </recommendedName>
</protein>
<dbReference type="InParanoid" id="A0A0C3GWZ6"/>
<keyword evidence="7" id="KW-0472">Membrane</keyword>
<keyword evidence="7" id="KW-0812">Transmembrane</keyword>
<dbReference type="Pfam" id="PF00067">
    <property type="entry name" value="p450"/>
    <property type="match status" value="1"/>
</dbReference>
<dbReference type="OrthoDB" id="1470350at2759"/>
<dbReference type="InterPro" id="IPR002403">
    <property type="entry name" value="Cyt_P450_E_grp-IV"/>
</dbReference>
<accession>A0A0C3GWZ6</accession>
<sequence>MSFAKDQVIPQLYQIAKDLPISIKFTFGLISIWCLLKIFNSFRIYYSHRLRHLPIYTLAVPGSKIYVVNSPELITAVQKSKTLAFAPLEVQLARRLFRPSTHGGNEMTSNTNTEKGERGLYSDGIDAIHAALLPGEGLDEMNRIAIQNIAASCDKLDSRAGAPPVRIKLMQWLRHEITMATTNSVYGPMNPFKDPKIEAEFWNFEHNIGTLIINVLPSLTARKAHLGRERMAKAFTEYFARKGHESASVLVKNRFKVCADYNLSLEDTARFEIGGVIAITVSTIPAAFWMLYYVFSKPEILALLRKEVGGVLETTNFDDTLGSITRTLNITKLRTACPLLTSTFQETLRHGALGASIRLVVEDTIISGQYLLKKDCVVQIPTHVVHFDPSIWGSSVDDFDASRFVPGHTRLTDAQGKQKKKAPPGALRPFGGGKNLCPGRHFAATEILALVSMILMRYELYVVTASDEHQHRDGEWAMPKSEKSSLAAVVREPDEDTEVEIRLREGYEEGRWAFRLDDSELVFAIDDD</sequence>
<evidence type="ECO:0000256" key="5">
    <source>
        <dbReference type="PIRSR" id="PIRSR602403-1"/>
    </source>
</evidence>
<dbReference type="Gene3D" id="1.10.630.10">
    <property type="entry name" value="Cytochrome P450"/>
    <property type="match status" value="1"/>
</dbReference>
<keyword evidence="5" id="KW-0349">Heme</keyword>
<dbReference type="HOGENOM" id="CLU_018012_4_2_1"/>
<gene>
    <name evidence="8" type="ORF">OIDMADRAFT_106323</name>
</gene>
<dbReference type="EMBL" id="KN832886">
    <property type="protein sequence ID" value="KIM95774.1"/>
    <property type="molecule type" value="Genomic_DNA"/>
</dbReference>
<dbReference type="GO" id="GO:0005506">
    <property type="term" value="F:iron ion binding"/>
    <property type="evidence" value="ECO:0007669"/>
    <property type="project" value="InterPro"/>
</dbReference>
<dbReference type="GO" id="GO:0004497">
    <property type="term" value="F:monooxygenase activity"/>
    <property type="evidence" value="ECO:0007669"/>
    <property type="project" value="InterPro"/>
</dbReference>
<dbReference type="STRING" id="913774.A0A0C3GWZ6"/>
<organism evidence="8 9">
    <name type="scientific">Oidiodendron maius (strain Zn)</name>
    <dbReference type="NCBI Taxonomy" id="913774"/>
    <lineage>
        <taxon>Eukaryota</taxon>
        <taxon>Fungi</taxon>
        <taxon>Dikarya</taxon>
        <taxon>Ascomycota</taxon>
        <taxon>Pezizomycotina</taxon>
        <taxon>Leotiomycetes</taxon>
        <taxon>Leotiomycetes incertae sedis</taxon>
        <taxon>Myxotrichaceae</taxon>
        <taxon>Oidiodendron</taxon>
    </lineage>
</organism>
<dbReference type="InterPro" id="IPR001128">
    <property type="entry name" value="Cyt_P450"/>
</dbReference>
<feature type="transmembrane region" description="Helical" evidence="7">
    <location>
        <begin position="273"/>
        <end position="295"/>
    </location>
</feature>
<feature type="transmembrane region" description="Helical" evidence="7">
    <location>
        <begin position="21"/>
        <end position="39"/>
    </location>
</feature>
<name>A0A0C3GWZ6_OIDMZ</name>
<comment type="cofactor">
    <cofactor evidence="1 5">
        <name>heme</name>
        <dbReference type="ChEBI" id="CHEBI:30413"/>
    </cofactor>
</comment>
<dbReference type="CDD" id="cd11040">
    <property type="entry name" value="CYP7_CYP8-like"/>
    <property type="match status" value="1"/>
</dbReference>
<dbReference type="PANTHER" id="PTHR47582">
    <property type="entry name" value="P450, PUTATIVE (EUROFUNG)-RELATED"/>
    <property type="match status" value="1"/>
</dbReference>
<evidence type="ECO:0000256" key="1">
    <source>
        <dbReference type="ARBA" id="ARBA00001971"/>
    </source>
</evidence>
<keyword evidence="9" id="KW-1185">Reference proteome</keyword>
<feature type="binding site" description="axial binding residue" evidence="5">
    <location>
        <position position="437"/>
    </location>
    <ligand>
        <name>heme</name>
        <dbReference type="ChEBI" id="CHEBI:30413"/>
    </ligand>
    <ligandPart>
        <name>Fe</name>
        <dbReference type="ChEBI" id="CHEBI:18248"/>
    </ligandPart>
</feature>
<evidence type="ECO:0008006" key="10">
    <source>
        <dbReference type="Google" id="ProtNLM"/>
    </source>
</evidence>
<dbReference type="GO" id="GO:0016705">
    <property type="term" value="F:oxidoreductase activity, acting on paired donors, with incorporation or reduction of molecular oxygen"/>
    <property type="evidence" value="ECO:0007669"/>
    <property type="project" value="InterPro"/>
</dbReference>
<reference evidence="9" key="2">
    <citation type="submission" date="2015-01" db="EMBL/GenBank/DDBJ databases">
        <title>Evolutionary Origins and Diversification of the Mycorrhizal Mutualists.</title>
        <authorList>
            <consortium name="DOE Joint Genome Institute"/>
            <consortium name="Mycorrhizal Genomics Consortium"/>
            <person name="Kohler A."/>
            <person name="Kuo A."/>
            <person name="Nagy L.G."/>
            <person name="Floudas D."/>
            <person name="Copeland A."/>
            <person name="Barry K.W."/>
            <person name="Cichocki N."/>
            <person name="Veneault-Fourrey C."/>
            <person name="LaButti K."/>
            <person name="Lindquist E.A."/>
            <person name="Lipzen A."/>
            <person name="Lundell T."/>
            <person name="Morin E."/>
            <person name="Murat C."/>
            <person name="Riley R."/>
            <person name="Ohm R."/>
            <person name="Sun H."/>
            <person name="Tunlid A."/>
            <person name="Henrissat B."/>
            <person name="Grigoriev I.V."/>
            <person name="Hibbett D.S."/>
            <person name="Martin F."/>
        </authorList>
    </citation>
    <scope>NUCLEOTIDE SEQUENCE [LARGE SCALE GENOMIC DNA]</scope>
    <source>
        <strain evidence="9">Zn</strain>
    </source>
</reference>
<evidence type="ECO:0000256" key="2">
    <source>
        <dbReference type="ARBA" id="ARBA00010617"/>
    </source>
</evidence>
<evidence type="ECO:0000313" key="8">
    <source>
        <dbReference type="EMBL" id="KIM95774.1"/>
    </source>
</evidence>
<comment type="similarity">
    <text evidence="2">Belongs to the cytochrome P450 family.</text>
</comment>
<reference evidence="8 9" key="1">
    <citation type="submission" date="2014-04" db="EMBL/GenBank/DDBJ databases">
        <authorList>
            <consortium name="DOE Joint Genome Institute"/>
            <person name="Kuo A."/>
            <person name="Martino E."/>
            <person name="Perotto S."/>
            <person name="Kohler A."/>
            <person name="Nagy L.G."/>
            <person name="Floudas D."/>
            <person name="Copeland A."/>
            <person name="Barry K.W."/>
            <person name="Cichocki N."/>
            <person name="Veneault-Fourrey C."/>
            <person name="LaButti K."/>
            <person name="Lindquist E.A."/>
            <person name="Lipzen A."/>
            <person name="Lundell T."/>
            <person name="Morin E."/>
            <person name="Murat C."/>
            <person name="Sun H."/>
            <person name="Tunlid A."/>
            <person name="Henrissat B."/>
            <person name="Grigoriev I.V."/>
            <person name="Hibbett D.S."/>
            <person name="Martin F."/>
            <person name="Nordberg H.P."/>
            <person name="Cantor M.N."/>
            <person name="Hua S.X."/>
        </authorList>
    </citation>
    <scope>NUCLEOTIDE SEQUENCE [LARGE SCALE GENOMIC DNA]</scope>
    <source>
        <strain evidence="8 9">Zn</strain>
    </source>
</reference>
<dbReference type="InterPro" id="IPR053007">
    <property type="entry name" value="CYP450_monoxygenase_sec-met"/>
</dbReference>
<dbReference type="GO" id="GO:0020037">
    <property type="term" value="F:heme binding"/>
    <property type="evidence" value="ECO:0007669"/>
    <property type="project" value="InterPro"/>
</dbReference>
<dbReference type="PRINTS" id="PR00465">
    <property type="entry name" value="EP450IV"/>
</dbReference>
<dbReference type="SUPFAM" id="SSF48264">
    <property type="entry name" value="Cytochrome P450"/>
    <property type="match status" value="1"/>
</dbReference>
<dbReference type="AlphaFoldDB" id="A0A0C3GWZ6"/>
<evidence type="ECO:0000256" key="3">
    <source>
        <dbReference type="ARBA" id="ARBA00022723"/>
    </source>
</evidence>
<proteinExistence type="inferred from homology"/>
<keyword evidence="3 5" id="KW-0479">Metal-binding</keyword>
<dbReference type="InterPro" id="IPR036396">
    <property type="entry name" value="Cyt_P450_sf"/>
</dbReference>
<feature type="region of interest" description="Disordered" evidence="6">
    <location>
        <begin position="410"/>
        <end position="430"/>
    </location>
</feature>
<evidence type="ECO:0000256" key="4">
    <source>
        <dbReference type="ARBA" id="ARBA00023004"/>
    </source>
</evidence>